<dbReference type="Gene3D" id="3.40.190.10">
    <property type="entry name" value="Periplasmic binding protein-like II"/>
    <property type="match status" value="2"/>
</dbReference>
<evidence type="ECO:0000313" key="3">
    <source>
        <dbReference type="Proteomes" id="UP000824005"/>
    </source>
</evidence>
<proteinExistence type="predicted"/>
<evidence type="ECO:0000256" key="1">
    <source>
        <dbReference type="SAM" id="SignalP"/>
    </source>
</evidence>
<dbReference type="AlphaFoldDB" id="A0A9D1YRV4"/>
<dbReference type="PANTHER" id="PTHR42941:SF1">
    <property type="entry name" value="SLL1037 PROTEIN"/>
    <property type="match status" value="1"/>
</dbReference>
<dbReference type="InterPro" id="IPR011852">
    <property type="entry name" value="TRAP_TAXI"/>
</dbReference>
<reference evidence="2" key="2">
    <citation type="submission" date="2021-04" db="EMBL/GenBank/DDBJ databases">
        <authorList>
            <person name="Gilroy R."/>
        </authorList>
    </citation>
    <scope>NUCLEOTIDE SEQUENCE</scope>
    <source>
        <strain evidence="2">ChiGjej1B1-98</strain>
    </source>
</reference>
<dbReference type="EMBL" id="DXDC01000001">
    <property type="protein sequence ID" value="HIY64644.1"/>
    <property type="molecule type" value="Genomic_DNA"/>
</dbReference>
<accession>A0A9D1YRV4</accession>
<feature type="chain" id="PRO_5039337398" evidence="1">
    <location>
        <begin position="23"/>
        <end position="320"/>
    </location>
</feature>
<comment type="caution">
    <text evidence="2">The sequence shown here is derived from an EMBL/GenBank/DDBJ whole genome shotgun (WGS) entry which is preliminary data.</text>
</comment>
<feature type="signal peptide" evidence="1">
    <location>
        <begin position="1"/>
        <end position="22"/>
    </location>
</feature>
<gene>
    <name evidence="2" type="ORF">H9830_00005</name>
</gene>
<sequence>MKPLLSRIASLTVVAVALGAMSGCSLFEPDRTEGSYEIAGGSATGVYFSYGEQMATVLTAESDADFSVAETNGSVENLLRVGAGDALLGFAQSDAAADAVAGVGEFEEPLPIRALARLYDEYVHVVVREDSEIGDITDLAGHSVSLGAEHSGVAVVASRILTAAGVDEASMDDPRLDLGESIEAMEQGEIDGFFWVGGLPTPGIENLVEGVPTRLLPIDAELVDRVNSAHDGVYRVSDFPAGEYGHDEPTSTMTVPNFLIASDAAPDDLITDALRIIFDARAEIAQFVPAFALLDRRQAIYTDPIGLHPGAIEYYRETRH</sequence>
<reference evidence="2" key="1">
    <citation type="journal article" date="2021" name="PeerJ">
        <title>Extensive microbial diversity within the chicken gut microbiome revealed by metagenomics and culture.</title>
        <authorList>
            <person name="Gilroy R."/>
            <person name="Ravi A."/>
            <person name="Getino M."/>
            <person name="Pursley I."/>
            <person name="Horton D.L."/>
            <person name="Alikhan N.F."/>
            <person name="Baker D."/>
            <person name="Gharbi K."/>
            <person name="Hall N."/>
            <person name="Watson M."/>
            <person name="Adriaenssens E.M."/>
            <person name="Foster-Nyarko E."/>
            <person name="Jarju S."/>
            <person name="Secka A."/>
            <person name="Antonio M."/>
            <person name="Oren A."/>
            <person name="Chaudhuri R.R."/>
            <person name="La Ragione R."/>
            <person name="Hildebrand F."/>
            <person name="Pallen M.J."/>
        </authorList>
    </citation>
    <scope>NUCLEOTIDE SEQUENCE</scope>
    <source>
        <strain evidence="2">ChiGjej1B1-98</strain>
    </source>
</reference>
<dbReference type="NCBIfam" id="TIGR02122">
    <property type="entry name" value="TRAP_TAXI"/>
    <property type="match status" value="1"/>
</dbReference>
<dbReference type="PROSITE" id="PS51257">
    <property type="entry name" value="PROKAR_LIPOPROTEIN"/>
    <property type="match status" value="1"/>
</dbReference>
<dbReference type="Proteomes" id="UP000824005">
    <property type="component" value="Unassembled WGS sequence"/>
</dbReference>
<protein>
    <submittedName>
        <fullName evidence="2">TAXI family TRAP transporter solute-binding subunit</fullName>
    </submittedName>
</protein>
<organism evidence="2 3">
    <name type="scientific">Candidatus Agrococcus pullicola</name>
    <dbReference type="NCBI Taxonomy" id="2838429"/>
    <lineage>
        <taxon>Bacteria</taxon>
        <taxon>Bacillati</taxon>
        <taxon>Actinomycetota</taxon>
        <taxon>Actinomycetes</taxon>
        <taxon>Micrococcales</taxon>
        <taxon>Microbacteriaceae</taxon>
        <taxon>Agrococcus</taxon>
    </lineage>
</organism>
<dbReference type="PANTHER" id="PTHR42941">
    <property type="entry name" value="SLL1037 PROTEIN"/>
    <property type="match status" value="1"/>
</dbReference>
<dbReference type="SUPFAM" id="SSF53850">
    <property type="entry name" value="Periplasmic binding protein-like II"/>
    <property type="match status" value="1"/>
</dbReference>
<name>A0A9D1YRV4_9MICO</name>
<evidence type="ECO:0000313" key="2">
    <source>
        <dbReference type="EMBL" id="HIY64644.1"/>
    </source>
</evidence>
<dbReference type="Pfam" id="PF16868">
    <property type="entry name" value="NMT1_3"/>
    <property type="match status" value="1"/>
</dbReference>
<keyword evidence="1" id="KW-0732">Signal</keyword>